<feature type="domain" description="Peptidase S9 prolyl oligopeptidase catalytic" evidence="2">
    <location>
        <begin position="81"/>
        <end position="259"/>
    </location>
</feature>
<dbReference type="Proteomes" id="UP001519343">
    <property type="component" value="Unassembled WGS sequence"/>
</dbReference>
<dbReference type="InterPro" id="IPR029058">
    <property type="entry name" value="AB_hydrolase_fold"/>
</dbReference>
<evidence type="ECO:0000259" key="2">
    <source>
        <dbReference type="Pfam" id="PF00326"/>
    </source>
</evidence>
<accession>A0ABS4GM91</accession>
<evidence type="ECO:0000313" key="3">
    <source>
        <dbReference type="EMBL" id="MBP1931371.1"/>
    </source>
</evidence>
<gene>
    <name evidence="3" type="ORF">J2Z37_001368</name>
</gene>
<dbReference type="RefSeq" id="WP_209809438.1">
    <property type="nucleotide sequence ID" value="NZ_JAGGKT010000002.1"/>
</dbReference>
<dbReference type="Pfam" id="PF00326">
    <property type="entry name" value="Peptidase_S9"/>
    <property type="match status" value="1"/>
</dbReference>
<reference evidence="3 4" key="1">
    <citation type="submission" date="2021-03" db="EMBL/GenBank/DDBJ databases">
        <title>Genomic Encyclopedia of Type Strains, Phase IV (KMG-IV): sequencing the most valuable type-strain genomes for metagenomic binning, comparative biology and taxonomic classification.</title>
        <authorList>
            <person name="Goeker M."/>
        </authorList>
    </citation>
    <scope>NUCLEOTIDE SEQUENCE [LARGE SCALE GENOMIC DNA]</scope>
    <source>
        <strain evidence="3 4">DSM 24738</strain>
    </source>
</reference>
<evidence type="ECO:0000256" key="1">
    <source>
        <dbReference type="ARBA" id="ARBA00022801"/>
    </source>
</evidence>
<dbReference type="SUPFAM" id="SSF53474">
    <property type="entry name" value="alpha/beta-Hydrolases"/>
    <property type="match status" value="1"/>
</dbReference>
<sequence>MIYHITYISNGLSVKGYLGIPNNFNLPIKKLEEIPQLQFPITVFTQSIIQEQEQLSWAEFPAILYCRGGMGSFGRVKTHWIETFCSMGYVVLAPSYRGNEGGEGRDEFGGADTEDVLSAYHLLQNLPFVNPEHISMMGFSRGAINAVQASVQLPLLHKLILWSGVSDLSQTYEERKDLRRMLKRVLHGTPARNPQAYQQRSPIRLAEDIPCPVLIIHGTKDQQVDYSHGLHMYQKLKELGKKVDLHTYEEQGHLFPYSIHELASKRLIQWIEKG</sequence>
<name>A0ABS4GM91_9BACL</name>
<proteinExistence type="predicted"/>
<protein>
    <submittedName>
        <fullName evidence="3">Dipeptidyl aminopeptidase/acylaminoacyl peptidase</fullName>
    </submittedName>
</protein>
<comment type="caution">
    <text evidence="3">The sequence shown here is derived from an EMBL/GenBank/DDBJ whole genome shotgun (WGS) entry which is preliminary data.</text>
</comment>
<organism evidence="3 4">
    <name type="scientific">Ammoniphilus resinae</name>
    <dbReference type="NCBI Taxonomy" id="861532"/>
    <lineage>
        <taxon>Bacteria</taxon>
        <taxon>Bacillati</taxon>
        <taxon>Bacillota</taxon>
        <taxon>Bacilli</taxon>
        <taxon>Bacillales</taxon>
        <taxon>Paenibacillaceae</taxon>
        <taxon>Aneurinibacillus group</taxon>
        <taxon>Ammoniphilus</taxon>
    </lineage>
</organism>
<dbReference type="Gene3D" id="3.40.50.1820">
    <property type="entry name" value="alpha/beta hydrolase"/>
    <property type="match status" value="1"/>
</dbReference>
<dbReference type="PANTHER" id="PTHR42776">
    <property type="entry name" value="SERINE PEPTIDASE S9 FAMILY MEMBER"/>
    <property type="match status" value="1"/>
</dbReference>
<keyword evidence="1" id="KW-0378">Hydrolase</keyword>
<dbReference type="PANTHER" id="PTHR42776:SF27">
    <property type="entry name" value="DIPEPTIDYL PEPTIDASE FAMILY MEMBER 6"/>
    <property type="match status" value="1"/>
</dbReference>
<evidence type="ECO:0000313" key="4">
    <source>
        <dbReference type="Proteomes" id="UP001519343"/>
    </source>
</evidence>
<keyword evidence="4" id="KW-1185">Reference proteome</keyword>
<keyword evidence="3" id="KW-0031">Aminopeptidase</keyword>
<dbReference type="InterPro" id="IPR001375">
    <property type="entry name" value="Peptidase_S9_cat"/>
</dbReference>
<dbReference type="GO" id="GO:0004177">
    <property type="term" value="F:aminopeptidase activity"/>
    <property type="evidence" value="ECO:0007669"/>
    <property type="project" value="UniProtKB-KW"/>
</dbReference>
<keyword evidence="3" id="KW-0645">Protease</keyword>
<dbReference type="EMBL" id="JAGGKT010000002">
    <property type="protein sequence ID" value="MBP1931371.1"/>
    <property type="molecule type" value="Genomic_DNA"/>
</dbReference>